<dbReference type="InterPro" id="IPR050846">
    <property type="entry name" value="TLCD"/>
</dbReference>
<dbReference type="GO" id="GO:0016020">
    <property type="term" value="C:membrane"/>
    <property type="evidence" value="ECO:0007669"/>
    <property type="project" value="UniProtKB-SubCell"/>
</dbReference>
<organism evidence="9 10">
    <name type="scientific">Conoideocrella luteorostrata</name>
    <dbReference type="NCBI Taxonomy" id="1105319"/>
    <lineage>
        <taxon>Eukaryota</taxon>
        <taxon>Fungi</taxon>
        <taxon>Dikarya</taxon>
        <taxon>Ascomycota</taxon>
        <taxon>Pezizomycotina</taxon>
        <taxon>Sordariomycetes</taxon>
        <taxon>Hypocreomycetidae</taxon>
        <taxon>Hypocreales</taxon>
        <taxon>Clavicipitaceae</taxon>
        <taxon>Conoideocrella</taxon>
    </lineage>
</organism>
<feature type="transmembrane region" description="Helical" evidence="7">
    <location>
        <begin position="183"/>
        <end position="207"/>
    </location>
</feature>
<dbReference type="Pfam" id="PF03798">
    <property type="entry name" value="TRAM_LAG1_CLN8"/>
    <property type="match status" value="1"/>
</dbReference>
<dbReference type="InterPro" id="IPR006634">
    <property type="entry name" value="TLC-dom"/>
</dbReference>
<evidence type="ECO:0000313" key="10">
    <source>
        <dbReference type="Proteomes" id="UP001251528"/>
    </source>
</evidence>
<dbReference type="GO" id="GO:0005783">
    <property type="term" value="C:endoplasmic reticulum"/>
    <property type="evidence" value="ECO:0007669"/>
    <property type="project" value="TreeGrafter"/>
</dbReference>
<evidence type="ECO:0000259" key="8">
    <source>
        <dbReference type="PROSITE" id="PS50922"/>
    </source>
</evidence>
<evidence type="ECO:0000256" key="5">
    <source>
        <dbReference type="PROSITE-ProRule" id="PRU00205"/>
    </source>
</evidence>
<keyword evidence="4 5" id="KW-0472">Membrane</keyword>
<comment type="subcellular location">
    <subcellularLocation>
        <location evidence="1">Membrane</location>
        <topology evidence="1">Multi-pass membrane protein</topology>
    </subcellularLocation>
</comment>
<evidence type="ECO:0000256" key="3">
    <source>
        <dbReference type="ARBA" id="ARBA00022989"/>
    </source>
</evidence>
<comment type="caution">
    <text evidence="9">The sequence shown here is derived from an EMBL/GenBank/DDBJ whole genome shotgun (WGS) entry which is preliminary data.</text>
</comment>
<name>A0AAJ0CEQ4_9HYPO</name>
<dbReference type="PROSITE" id="PS50922">
    <property type="entry name" value="TLC"/>
    <property type="match status" value="1"/>
</dbReference>
<feature type="compositionally biased region" description="Polar residues" evidence="6">
    <location>
        <begin position="230"/>
        <end position="242"/>
    </location>
</feature>
<dbReference type="EMBL" id="JASWJB010000314">
    <property type="protein sequence ID" value="KAK2591713.1"/>
    <property type="molecule type" value="Genomic_DNA"/>
</dbReference>
<dbReference type="GO" id="GO:0055088">
    <property type="term" value="P:lipid homeostasis"/>
    <property type="evidence" value="ECO:0007669"/>
    <property type="project" value="TreeGrafter"/>
</dbReference>
<evidence type="ECO:0000256" key="2">
    <source>
        <dbReference type="ARBA" id="ARBA00022692"/>
    </source>
</evidence>
<gene>
    <name evidence="9" type="ORF">QQS21_010598</name>
</gene>
<evidence type="ECO:0000313" key="9">
    <source>
        <dbReference type="EMBL" id="KAK2591713.1"/>
    </source>
</evidence>
<sequence length="253" mass="28559">MLSLLVILTDKERRSMNMNRLERVYGYTRASGMTQALATGYFLWDLCRTAPNIEVFGVETVAHAASALTIYLLGFRPFINFYSCNFLLWQLSTPFVNIHWFLDKLDMTGSRAQLINGILLVIIFFCCRLIYGTSQAAAALYDVWAIKREEMTYVPGPRSPVGLAGFPGCHKSKLQFDTGSSRIPFWLCLTHLTCGATLTFLNFYWFFKIILSLRKRFDSKNEKPEVASGVTKTSDKASTTDMAQPKKPGPNAD</sequence>
<feature type="transmembrane region" description="Helical" evidence="7">
    <location>
        <begin position="79"/>
        <end position="102"/>
    </location>
</feature>
<dbReference type="AlphaFoldDB" id="A0AAJ0CEQ4"/>
<feature type="transmembrane region" description="Helical" evidence="7">
    <location>
        <begin position="114"/>
        <end position="131"/>
    </location>
</feature>
<feature type="domain" description="TLC" evidence="8">
    <location>
        <begin position="1"/>
        <end position="218"/>
    </location>
</feature>
<dbReference type="Proteomes" id="UP001251528">
    <property type="component" value="Unassembled WGS sequence"/>
</dbReference>
<protein>
    <recommendedName>
        <fullName evidence="8">TLC domain-containing protein</fullName>
    </recommendedName>
</protein>
<keyword evidence="2 5" id="KW-0812">Transmembrane</keyword>
<evidence type="ECO:0000256" key="7">
    <source>
        <dbReference type="SAM" id="Phobius"/>
    </source>
</evidence>
<feature type="region of interest" description="Disordered" evidence="6">
    <location>
        <begin position="219"/>
        <end position="253"/>
    </location>
</feature>
<dbReference type="SMART" id="SM00724">
    <property type="entry name" value="TLC"/>
    <property type="match status" value="1"/>
</dbReference>
<reference evidence="9" key="1">
    <citation type="submission" date="2023-06" db="EMBL/GenBank/DDBJ databases">
        <title>Conoideocrella luteorostrata (Hypocreales: Clavicipitaceae), a potential biocontrol fungus for elongate hemlock scale in United States Christmas tree production areas.</title>
        <authorList>
            <person name="Barrett H."/>
            <person name="Lovett B."/>
            <person name="Macias A.M."/>
            <person name="Stajich J.E."/>
            <person name="Kasson M.T."/>
        </authorList>
    </citation>
    <scope>NUCLEOTIDE SEQUENCE</scope>
    <source>
        <strain evidence="9">ARSEF 14590</strain>
    </source>
</reference>
<evidence type="ECO:0000256" key="4">
    <source>
        <dbReference type="ARBA" id="ARBA00023136"/>
    </source>
</evidence>
<accession>A0AAJ0CEQ4</accession>
<evidence type="ECO:0000256" key="6">
    <source>
        <dbReference type="SAM" id="MobiDB-lite"/>
    </source>
</evidence>
<evidence type="ECO:0000256" key="1">
    <source>
        <dbReference type="ARBA" id="ARBA00004141"/>
    </source>
</evidence>
<dbReference type="PANTHER" id="PTHR13439:SF0">
    <property type="entry name" value="TOPOISOMERASE I DAMAGE AFFECTED PROTEIN 4"/>
    <property type="match status" value="1"/>
</dbReference>
<keyword evidence="10" id="KW-1185">Reference proteome</keyword>
<proteinExistence type="predicted"/>
<dbReference type="PANTHER" id="PTHR13439">
    <property type="entry name" value="CT120 PROTEIN"/>
    <property type="match status" value="1"/>
</dbReference>
<keyword evidence="3 7" id="KW-1133">Transmembrane helix</keyword>